<feature type="chain" id="PRO_5019197654" evidence="1">
    <location>
        <begin position="19"/>
        <end position="727"/>
    </location>
</feature>
<sequence>MKYLLMSVLYAHFLFVCSDDDDDVIVCLFNFYFNMNIHFLFSSLSTGNSTYTDIESTVFSSLLIENNQLDIVYQLSQQIQSSTISLLRTDLNKLINSDDDDNNLIDIPTLFSNDQLTTLLDYLRSLRQWAATIPDLLNNHNHSIEEINSCRKDVYNSLKSLLDSLFLCLFQKDQIISFWYSIPIMIQSNIILCISICIQVIINLLSESIQSIELFDIHSLFIILLSNNRPLICLTNYGLTLWNHYNDHTINHNRLSSHYAYLLYLLLLRIEQTINYHDKLPKLILQLLQNNFISNKTIIQSILEQSCNTIESNNDSIKIIHFQLLLIQLMKSFNQFIKLLSFNEIINQINIDFIHLIIDITGFVLLLISSNELTNQCELPMKSQRILPTNMKSCLGYWLAYLSMLDSSSSSSFSHLMNDTMKILLNECSRLSSLWIKELIVYSPEKDAVIPVNNNTVSLLHVNYPYARLRGLVHILASITFSNLNNSSNGNLNTDESISTNSEGSDNDKQPVDIQSSSILSFHQESNESSEQNIPITQEYASELLKILCNILVITHYATHKFEEFYDLPDSIKDNLPFKNDLVKNKDFTVYPSKLAKKMVLLSTRSPFSLIQAICFKQDVIRCIVGLITQFPELSLTLALHKFDANNYMIGDGDVSEKLISSTTPTPSFLSAFEVILDATNRDPFNSFCVEWAILLIRLIVKSDQAHSSQVISIVSSKLKGLNILND</sequence>
<feature type="signal peptide" evidence="1">
    <location>
        <begin position="1"/>
        <end position="18"/>
    </location>
</feature>
<accession>A0A430Q9N2</accession>
<name>A0A430Q9N2_SCHBO</name>
<dbReference type="EMBL" id="QMKO01002186">
    <property type="protein sequence ID" value="RTG84411.1"/>
    <property type="molecule type" value="Genomic_DNA"/>
</dbReference>
<dbReference type="AlphaFoldDB" id="A0A430Q9N2"/>
<evidence type="ECO:0000256" key="1">
    <source>
        <dbReference type="SAM" id="SignalP"/>
    </source>
</evidence>
<dbReference type="Proteomes" id="UP000290809">
    <property type="component" value="Unassembled WGS sequence"/>
</dbReference>
<comment type="caution">
    <text evidence="2">The sequence shown here is derived from an EMBL/GenBank/DDBJ whole genome shotgun (WGS) entry which is preliminary data.</text>
</comment>
<evidence type="ECO:0000313" key="2">
    <source>
        <dbReference type="EMBL" id="RTG84411.1"/>
    </source>
</evidence>
<reference evidence="2 3" key="1">
    <citation type="journal article" date="2019" name="PLoS Pathog.">
        <title>Genome sequence of the bovine parasite Schistosoma bovis Tanzania.</title>
        <authorList>
            <person name="Oey H."/>
            <person name="Zakrzewski M."/>
            <person name="Gobert G."/>
            <person name="Gravermann K."/>
            <person name="Stoye J."/>
            <person name="Jones M."/>
            <person name="Mcmanus D."/>
            <person name="Krause L."/>
        </authorList>
    </citation>
    <scope>NUCLEOTIDE SEQUENCE [LARGE SCALE GENOMIC DNA]</scope>
    <source>
        <strain evidence="2 3">TAN1997</strain>
    </source>
</reference>
<proteinExistence type="predicted"/>
<protein>
    <submittedName>
        <fullName evidence="2">Uncharacterized protein</fullName>
    </submittedName>
</protein>
<organism evidence="2 3">
    <name type="scientific">Schistosoma bovis</name>
    <name type="common">Blood fluke</name>
    <dbReference type="NCBI Taxonomy" id="6184"/>
    <lineage>
        <taxon>Eukaryota</taxon>
        <taxon>Metazoa</taxon>
        <taxon>Spiralia</taxon>
        <taxon>Lophotrochozoa</taxon>
        <taxon>Platyhelminthes</taxon>
        <taxon>Trematoda</taxon>
        <taxon>Digenea</taxon>
        <taxon>Strigeidida</taxon>
        <taxon>Schistosomatoidea</taxon>
        <taxon>Schistosomatidae</taxon>
        <taxon>Schistosoma</taxon>
    </lineage>
</organism>
<dbReference type="STRING" id="6184.A0A430Q9N2"/>
<keyword evidence="1" id="KW-0732">Signal</keyword>
<keyword evidence="3" id="KW-1185">Reference proteome</keyword>
<gene>
    <name evidence="2" type="ORF">DC041_0004482</name>
</gene>
<evidence type="ECO:0000313" key="3">
    <source>
        <dbReference type="Proteomes" id="UP000290809"/>
    </source>
</evidence>